<dbReference type="Gene3D" id="3.30.479.10">
    <property type="entry name" value="6-pyruvoyl tetrahydropterin synthase/QueD"/>
    <property type="match status" value="1"/>
</dbReference>
<keyword evidence="2" id="KW-0479">Metal-binding</keyword>
<dbReference type="EMBL" id="UOGE01000079">
    <property type="protein sequence ID" value="VAX22964.1"/>
    <property type="molecule type" value="Genomic_DNA"/>
</dbReference>
<comment type="cofactor">
    <cofactor evidence="1">
        <name>Zn(2+)</name>
        <dbReference type="ChEBI" id="CHEBI:29105"/>
    </cofactor>
</comment>
<evidence type="ECO:0000256" key="4">
    <source>
        <dbReference type="ARBA" id="ARBA00023239"/>
    </source>
</evidence>
<dbReference type="Pfam" id="PF01242">
    <property type="entry name" value="PTPS"/>
    <property type="match status" value="1"/>
</dbReference>
<evidence type="ECO:0008006" key="6">
    <source>
        <dbReference type="Google" id="ProtNLM"/>
    </source>
</evidence>
<accession>A0A3B1CFX6</accession>
<evidence type="ECO:0000313" key="5">
    <source>
        <dbReference type="EMBL" id="VAX22964.1"/>
    </source>
</evidence>
<organism evidence="5">
    <name type="scientific">hydrothermal vent metagenome</name>
    <dbReference type="NCBI Taxonomy" id="652676"/>
    <lineage>
        <taxon>unclassified sequences</taxon>
        <taxon>metagenomes</taxon>
        <taxon>ecological metagenomes</taxon>
    </lineage>
</organism>
<reference evidence="5" key="1">
    <citation type="submission" date="2018-06" db="EMBL/GenBank/DDBJ databases">
        <authorList>
            <person name="Zhirakovskaya E."/>
        </authorList>
    </citation>
    <scope>NUCLEOTIDE SEQUENCE</scope>
</reference>
<evidence type="ECO:0000256" key="1">
    <source>
        <dbReference type="ARBA" id="ARBA00001947"/>
    </source>
</evidence>
<evidence type="ECO:0000256" key="2">
    <source>
        <dbReference type="ARBA" id="ARBA00022723"/>
    </source>
</evidence>
<dbReference type="PANTHER" id="PTHR12589:SF7">
    <property type="entry name" value="6-PYRUVOYL TETRAHYDROBIOPTERIN SYNTHASE"/>
    <property type="match status" value="1"/>
</dbReference>
<gene>
    <name evidence="5" type="ORF">MNBD_NITROSPINAE02-1944</name>
</gene>
<proteinExistence type="predicted"/>
<protein>
    <recommendedName>
        <fullName evidence="6">6-carboxytetrahydropterin synthase</fullName>
    </recommendedName>
</protein>
<keyword evidence="4" id="KW-0456">Lyase</keyword>
<dbReference type="SUPFAM" id="SSF55620">
    <property type="entry name" value="Tetrahydrobiopterin biosynthesis enzymes-like"/>
    <property type="match status" value="1"/>
</dbReference>
<sequence>MKPESTIKIFRDEHHFAAAHFLIDMGKCERLHGHNYFLTVELGGQPDPNGAIVDFNVINPMIAELCRTFDHKMLIAKEDDRHAITIGADEIEITFKSKRFVFPKEDCVLVPVQATTVERLSGYFCETLAGHVAPSHPNVEWIEVGVREGSAQMATYRISIK</sequence>
<dbReference type="InterPro" id="IPR007115">
    <property type="entry name" value="6-PTP_synth/QueD"/>
</dbReference>
<dbReference type="InterPro" id="IPR038418">
    <property type="entry name" value="6-PTP_synth/QueD_sf"/>
</dbReference>
<dbReference type="PANTHER" id="PTHR12589">
    <property type="entry name" value="PYRUVOYL TETRAHYDROBIOPTERIN SYNTHASE"/>
    <property type="match status" value="1"/>
</dbReference>
<evidence type="ECO:0000256" key="3">
    <source>
        <dbReference type="ARBA" id="ARBA00022833"/>
    </source>
</evidence>
<dbReference type="GO" id="GO:0046872">
    <property type="term" value="F:metal ion binding"/>
    <property type="evidence" value="ECO:0007669"/>
    <property type="project" value="UniProtKB-KW"/>
</dbReference>
<name>A0A3B1CFX6_9ZZZZ</name>
<keyword evidence="3" id="KW-0862">Zinc</keyword>
<dbReference type="AlphaFoldDB" id="A0A3B1CFX6"/>
<dbReference type="GO" id="GO:0016829">
    <property type="term" value="F:lyase activity"/>
    <property type="evidence" value="ECO:0007669"/>
    <property type="project" value="UniProtKB-KW"/>
</dbReference>